<accession>A0A6I0SI69</accession>
<dbReference type="AlphaFoldDB" id="A0A6I0SI69"/>
<comment type="caution">
    <text evidence="1">The sequence shown here is derived from an EMBL/GenBank/DDBJ whole genome shotgun (WGS) entry which is preliminary data.</text>
</comment>
<organism evidence="1 2">
    <name type="scientific">Bacteroides thetaiotaomicron</name>
    <dbReference type="NCBI Taxonomy" id="818"/>
    <lineage>
        <taxon>Bacteria</taxon>
        <taxon>Pseudomonadati</taxon>
        <taxon>Bacteroidota</taxon>
        <taxon>Bacteroidia</taxon>
        <taxon>Bacteroidales</taxon>
        <taxon>Bacteroidaceae</taxon>
        <taxon>Bacteroides</taxon>
    </lineage>
</organism>
<reference evidence="1 2" key="1">
    <citation type="journal article" date="2019" name="Nat. Med.">
        <title>A library of human gut bacterial isolates paired with longitudinal multiomics data enables mechanistic microbiome research.</title>
        <authorList>
            <person name="Poyet M."/>
            <person name="Groussin M."/>
            <person name="Gibbons S.M."/>
            <person name="Avila-Pacheco J."/>
            <person name="Jiang X."/>
            <person name="Kearney S.M."/>
            <person name="Perrotta A.R."/>
            <person name="Berdy B."/>
            <person name="Zhao S."/>
            <person name="Lieberman T.D."/>
            <person name="Swanson P.K."/>
            <person name="Smith M."/>
            <person name="Roesemann S."/>
            <person name="Alexander J.E."/>
            <person name="Rich S.A."/>
            <person name="Livny J."/>
            <person name="Vlamakis H."/>
            <person name="Clish C."/>
            <person name="Bullock K."/>
            <person name="Deik A."/>
            <person name="Scott J."/>
            <person name="Pierce K.A."/>
            <person name="Xavier R.J."/>
            <person name="Alm E.J."/>
        </authorList>
    </citation>
    <scope>NUCLEOTIDE SEQUENCE [LARGE SCALE GENOMIC DNA]</scope>
    <source>
        <strain evidence="1 2">BIOML-A162</strain>
    </source>
</reference>
<evidence type="ECO:0000313" key="1">
    <source>
        <dbReference type="EMBL" id="KAB4468245.1"/>
    </source>
</evidence>
<name>A0A6I0SI69_BACT4</name>
<dbReference type="Proteomes" id="UP000436858">
    <property type="component" value="Unassembled WGS sequence"/>
</dbReference>
<proteinExistence type="predicted"/>
<protein>
    <submittedName>
        <fullName evidence="1">Uncharacterized protein</fullName>
    </submittedName>
</protein>
<feature type="non-terminal residue" evidence="1">
    <location>
        <position position="1"/>
    </location>
</feature>
<sequence length="197" mass="21509">IYDDFFRVGGSKGYVMFGDDVIPSSAGGAFTAVGRIVNSAPNIYGNYGFDQANYGLFIDVTGGTKNYGISSNAALLAPAFINTKAKLLTFGSGNYTVDFSQHNIILMYYNEPNYSKVEVTLPSESSVAYKFGMSYLPTDFAAIVTFRVRPGSKNIILKGIYNHNEDLQNYEMASGDSVTVLITKADGFRYQILNHSS</sequence>
<dbReference type="EMBL" id="WCRY01000082">
    <property type="protein sequence ID" value="KAB4468245.1"/>
    <property type="molecule type" value="Genomic_DNA"/>
</dbReference>
<gene>
    <name evidence="1" type="ORF">GAN91_28485</name>
</gene>
<evidence type="ECO:0000313" key="2">
    <source>
        <dbReference type="Proteomes" id="UP000436858"/>
    </source>
</evidence>